<feature type="compositionally biased region" description="Basic and acidic residues" evidence="1">
    <location>
        <begin position="107"/>
        <end position="117"/>
    </location>
</feature>
<dbReference type="AlphaFoldDB" id="A0AAP0PPQ8"/>
<feature type="compositionally biased region" description="Basic and acidic residues" evidence="1">
    <location>
        <begin position="80"/>
        <end position="91"/>
    </location>
</feature>
<proteinExistence type="predicted"/>
<evidence type="ECO:0000313" key="2">
    <source>
        <dbReference type="EMBL" id="KAK9150219.1"/>
    </source>
</evidence>
<feature type="compositionally biased region" description="Basic and acidic residues" evidence="1">
    <location>
        <begin position="62"/>
        <end position="72"/>
    </location>
</feature>
<reference evidence="2 3" key="1">
    <citation type="submission" date="2024-01" db="EMBL/GenBank/DDBJ databases">
        <title>Genome assemblies of Stephania.</title>
        <authorList>
            <person name="Yang L."/>
        </authorList>
    </citation>
    <scope>NUCLEOTIDE SEQUENCE [LARGE SCALE GENOMIC DNA]</scope>
    <source>
        <strain evidence="2">YNDBR</strain>
        <tissue evidence="2">Leaf</tissue>
    </source>
</reference>
<feature type="region of interest" description="Disordered" evidence="1">
    <location>
        <begin position="61"/>
        <end position="125"/>
    </location>
</feature>
<comment type="caution">
    <text evidence="2">The sequence shown here is derived from an EMBL/GenBank/DDBJ whole genome shotgun (WGS) entry which is preliminary data.</text>
</comment>
<protein>
    <submittedName>
        <fullName evidence="2">Uncharacterized protein</fullName>
    </submittedName>
</protein>
<gene>
    <name evidence="2" type="ORF">Syun_008528</name>
</gene>
<name>A0AAP0PPQ8_9MAGN</name>
<dbReference type="Proteomes" id="UP001420932">
    <property type="component" value="Unassembled WGS sequence"/>
</dbReference>
<sequence length="125" mass="13274">MKAPQRTCNNTSFIAEISMVGGDTTILESNDNAITIDGACSTCENVHESTTAGDVRANVSTAKEDERGERTGDGGSWLERGGDGLKEKERLLTTSIGEGGEGVDGATEERGGKGVDKRQRRRRVS</sequence>
<evidence type="ECO:0000313" key="3">
    <source>
        <dbReference type="Proteomes" id="UP001420932"/>
    </source>
</evidence>
<dbReference type="EMBL" id="JBBNAF010000004">
    <property type="protein sequence ID" value="KAK9150219.1"/>
    <property type="molecule type" value="Genomic_DNA"/>
</dbReference>
<organism evidence="2 3">
    <name type="scientific">Stephania yunnanensis</name>
    <dbReference type="NCBI Taxonomy" id="152371"/>
    <lineage>
        <taxon>Eukaryota</taxon>
        <taxon>Viridiplantae</taxon>
        <taxon>Streptophyta</taxon>
        <taxon>Embryophyta</taxon>
        <taxon>Tracheophyta</taxon>
        <taxon>Spermatophyta</taxon>
        <taxon>Magnoliopsida</taxon>
        <taxon>Ranunculales</taxon>
        <taxon>Menispermaceae</taxon>
        <taxon>Menispermoideae</taxon>
        <taxon>Cissampelideae</taxon>
        <taxon>Stephania</taxon>
    </lineage>
</organism>
<keyword evidence="3" id="KW-1185">Reference proteome</keyword>
<accession>A0AAP0PPQ8</accession>
<evidence type="ECO:0000256" key="1">
    <source>
        <dbReference type="SAM" id="MobiDB-lite"/>
    </source>
</evidence>